<dbReference type="InterPro" id="IPR018060">
    <property type="entry name" value="HTH_AraC"/>
</dbReference>
<dbReference type="Pfam" id="PF12833">
    <property type="entry name" value="HTH_18"/>
    <property type="match status" value="1"/>
</dbReference>
<proteinExistence type="predicted"/>
<reference evidence="2" key="1">
    <citation type="submission" date="2024-06" db="EMBL/GenBank/DDBJ databases">
        <title>Sequencing and assembly of the genome of Dyadobacter sp. strain 676, a symbiont of Cyamopsis tetragonoloba.</title>
        <authorList>
            <person name="Guro P."/>
            <person name="Sazanova A."/>
            <person name="Kuznetsova I."/>
            <person name="Belimov A."/>
            <person name="Safronova V."/>
        </authorList>
    </citation>
    <scope>NUCLEOTIDE SEQUENCE</scope>
    <source>
        <strain evidence="2">676</strain>
    </source>
</reference>
<sequence>MEDSKGIYAEERIAVPDEFANVFSYFYTARNDSAHPVHKTLIPSFQTIIAFNFGSPARVRFGDNALWVEQCIVLGPLKRPIEYILPPDTHLLVVNFRDDAFYRFFGPVMFSEMIARHPDELLEKSCFSELWLRLKNESPHRRPGLILDFCRPYLRPRDAAFECITEARPDYVRMNAIRTIAQETGQSERNVQLNHKKYLGYTAKERSRYQKFLNALRMSQGISGKADWHQIAEASGYYDQSQLIHDFRHFMNVSPGQYLKFQAGICQTAS</sequence>
<protein>
    <submittedName>
        <fullName evidence="2">AraC family transcriptional regulator</fullName>
    </submittedName>
</protein>
<dbReference type="AlphaFoldDB" id="A0AAU8FH38"/>
<gene>
    <name evidence="2" type="ORF">ABV298_25810</name>
</gene>
<dbReference type="GO" id="GO:0003700">
    <property type="term" value="F:DNA-binding transcription factor activity"/>
    <property type="evidence" value="ECO:0007669"/>
    <property type="project" value="InterPro"/>
</dbReference>
<dbReference type="GO" id="GO:0043565">
    <property type="term" value="F:sequence-specific DNA binding"/>
    <property type="evidence" value="ECO:0007669"/>
    <property type="project" value="InterPro"/>
</dbReference>
<dbReference type="SMART" id="SM00342">
    <property type="entry name" value="HTH_ARAC"/>
    <property type="match status" value="1"/>
</dbReference>
<organism evidence="2">
    <name type="scientific">Dyadobacter sp. 676</name>
    <dbReference type="NCBI Taxonomy" id="3088362"/>
    <lineage>
        <taxon>Bacteria</taxon>
        <taxon>Pseudomonadati</taxon>
        <taxon>Bacteroidota</taxon>
        <taxon>Cytophagia</taxon>
        <taxon>Cytophagales</taxon>
        <taxon>Spirosomataceae</taxon>
        <taxon>Dyadobacter</taxon>
    </lineage>
</organism>
<evidence type="ECO:0000313" key="2">
    <source>
        <dbReference type="EMBL" id="XCH23691.1"/>
    </source>
</evidence>
<feature type="domain" description="HTH araC/xylS-type" evidence="1">
    <location>
        <begin position="177"/>
        <end position="261"/>
    </location>
</feature>
<evidence type="ECO:0000259" key="1">
    <source>
        <dbReference type="PROSITE" id="PS01124"/>
    </source>
</evidence>
<dbReference type="Gene3D" id="1.10.10.60">
    <property type="entry name" value="Homeodomain-like"/>
    <property type="match status" value="1"/>
</dbReference>
<dbReference type="PROSITE" id="PS01124">
    <property type="entry name" value="HTH_ARAC_FAMILY_2"/>
    <property type="match status" value="1"/>
</dbReference>
<accession>A0AAU8FH38</accession>
<dbReference type="RefSeq" id="WP_353719015.1">
    <property type="nucleotide sequence ID" value="NZ_CP159289.1"/>
</dbReference>
<dbReference type="EMBL" id="CP159289">
    <property type="protein sequence ID" value="XCH23691.1"/>
    <property type="molecule type" value="Genomic_DNA"/>
</dbReference>
<name>A0AAU8FH38_9BACT</name>